<evidence type="ECO:0000313" key="3">
    <source>
        <dbReference type="Proteomes" id="UP000178636"/>
    </source>
</evidence>
<keyword evidence="1" id="KW-0732">Signal</keyword>
<sequence>MKQSLFLFVCVFFIFAVSPAFAVLPTPLSGTWQNPEKNESGTLTVTILEQDREELRGTIVVTGSDSCKDPISFLGKILGSRITIASNAENVCGQNGVFSIEAAALSEGIVVGTFSYRWMGGVWSSGTFRLTPRNK</sequence>
<proteinExistence type="predicted"/>
<reference evidence="2 3" key="1">
    <citation type="journal article" date="2016" name="Nat. Commun.">
        <title>Thousands of microbial genomes shed light on interconnected biogeochemical processes in an aquifer system.</title>
        <authorList>
            <person name="Anantharaman K."/>
            <person name="Brown C.T."/>
            <person name="Hug L.A."/>
            <person name="Sharon I."/>
            <person name="Castelle C.J."/>
            <person name="Probst A.J."/>
            <person name="Thomas B.C."/>
            <person name="Singh A."/>
            <person name="Wilkins M.J."/>
            <person name="Karaoz U."/>
            <person name="Brodie E.L."/>
            <person name="Williams K.H."/>
            <person name="Hubbard S.S."/>
            <person name="Banfield J.F."/>
        </authorList>
    </citation>
    <scope>NUCLEOTIDE SEQUENCE [LARGE SCALE GENOMIC DNA]</scope>
</reference>
<dbReference type="EMBL" id="MHLO01000029">
    <property type="protein sequence ID" value="OGZ11745.1"/>
    <property type="molecule type" value="Genomic_DNA"/>
</dbReference>
<organism evidence="2 3">
    <name type="scientific">Candidatus Lloydbacteria bacterium RIFCSPHIGHO2_02_FULL_54_17</name>
    <dbReference type="NCBI Taxonomy" id="1798664"/>
    <lineage>
        <taxon>Bacteria</taxon>
        <taxon>Candidatus Lloydiibacteriota</taxon>
    </lineage>
</organism>
<dbReference type="AlphaFoldDB" id="A0A1G2DDN3"/>
<name>A0A1G2DDN3_9BACT</name>
<comment type="caution">
    <text evidence="2">The sequence shown here is derived from an EMBL/GenBank/DDBJ whole genome shotgun (WGS) entry which is preliminary data.</text>
</comment>
<protein>
    <recommendedName>
        <fullName evidence="4">DUF2147 domain-containing protein</fullName>
    </recommendedName>
</protein>
<gene>
    <name evidence="2" type="ORF">A3C93_02305</name>
</gene>
<dbReference type="STRING" id="1798664.A3C93_02305"/>
<accession>A0A1G2DDN3</accession>
<dbReference type="Proteomes" id="UP000178636">
    <property type="component" value="Unassembled WGS sequence"/>
</dbReference>
<evidence type="ECO:0000256" key="1">
    <source>
        <dbReference type="SAM" id="SignalP"/>
    </source>
</evidence>
<evidence type="ECO:0008006" key="4">
    <source>
        <dbReference type="Google" id="ProtNLM"/>
    </source>
</evidence>
<feature type="chain" id="PRO_5009582553" description="DUF2147 domain-containing protein" evidence="1">
    <location>
        <begin position="23"/>
        <end position="135"/>
    </location>
</feature>
<evidence type="ECO:0000313" key="2">
    <source>
        <dbReference type="EMBL" id="OGZ11745.1"/>
    </source>
</evidence>
<feature type="signal peptide" evidence="1">
    <location>
        <begin position="1"/>
        <end position="22"/>
    </location>
</feature>